<keyword evidence="3 9" id="KW-0479">Metal-binding</keyword>
<reference evidence="10" key="2">
    <citation type="submission" date="2021-04" db="EMBL/GenBank/DDBJ databases">
        <authorList>
            <person name="Gilroy R."/>
        </authorList>
    </citation>
    <scope>NUCLEOTIDE SEQUENCE</scope>
    <source>
        <strain evidence="10">USASDec5-558</strain>
    </source>
</reference>
<dbReference type="GO" id="GO:0009102">
    <property type="term" value="P:biotin biosynthetic process"/>
    <property type="evidence" value="ECO:0007669"/>
    <property type="project" value="UniProtKB-UniRule"/>
</dbReference>
<dbReference type="Proteomes" id="UP000886829">
    <property type="component" value="Unassembled WGS sequence"/>
</dbReference>
<dbReference type="EC" id="6.3.3.3" evidence="9"/>
<comment type="catalytic activity">
    <reaction evidence="9">
        <text>(7R,8S)-7,8-diammoniononanoate + CO2 + ATP = (4R,5S)-dethiobiotin + ADP + phosphate + 3 H(+)</text>
        <dbReference type="Rhea" id="RHEA:15805"/>
        <dbReference type="ChEBI" id="CHEBI:15378"/>
        <dbReference type="ChEBI" id="CHEBI:16526"/>
        <dbReference type="ChEBI" id="CHEBI:30616"/>
        <dbReference type="ChEBI" id="CHEBI:43474"/>
        <dbReference type="ChEBI" id="CHEBI:149469"/>
        <dbReference type="ChEBI" id="CHEBI:149473"/>
        <dbReference type="ChEBI" id="CHEBI:456216"/>
        <dbReference type="EC" id="6.3.3.3"/>
    </reaction>
</comment>
<evidence type="ECO:0000256" key="5">
    <source>
        <dbReference type="ARBA" id="ARBA00022756"/>
    </source>
</evidence>
<keyword evidence="2 9" id="KW-0436">Ligase</keyword>
<dbReference type="AlphaFoldDB" id="A0A9D2B289"/>
<dbReference type="Pfam" id="PF13500">
    <property type="entry name" value="AAA_26"/>
    <property type="match status" value="2"/>
</dbReference>
<comment type="cofactor">
    <cofactor evidence="9">
        <name>Mg(2+)</name>
        <dbReference type="ChEBI" id="CHEBI:18420"/>
    </cofactor>
</comment>
<comment type="subunit">
    <text evidence="9">Homodimer.</text>
</comment>
<gene>
    <name evidence="9" type="primary">bioD</name>
    <name evidence="10" type="ORF">H9850_09950</name>
</gene>
<dbReference type="GO" id="GO:0004141">
    <property type="term" value="F:dethiobiotin synthase activity"/>
    <property type="evidence" value="ECO:0007669"/>
    <property type="project" value="UniProtKB-UniRule"/>
</dbReference>
<evidence type="ECO:0000256" key="9">
    <source>
        <dbReference type="HAMAP-Rule" id="MF_00336"/>
    </source>
</evidence>
<comment type="similarity">
    <text evidence="9">Belongs to the dethiobiotin synthetase family.</text>
</comment>
<dbReference type="GO" id="GO:0000287">
    <property type="term" value="F:magnesium ion binding"/>
    <property type="evidence" value="ECO:0007669"/>
    <property type="project" value="UniProtKB-UniRule"/>
</dbReference>
<feature type="active site" evidence="9">
    <location>
        <position position="81"/>
    </location>
</feature>
<dbReference type="HAMAP" id="MF_00336">
    <property type="entry name" value="BioD"/>
    <property type="match status" value="1"/>
</dbReference>
<evidence type="ECO:0000256" key="8">
    <source>
        <dbReference type="ARBA" id="ARBA00047386"/>
    </source>
</evidence>
<comment type="caution">
    <text evidence="10">The sequence shown here is derived from an EMBL/GenBank/DDBJ whole genome shotgun (WGS) entry which is preliminary data.</text>
</comment>
<accession>A0A9D2B289</accession>
<protein>
    <recommendedName>
        <fullName evidence="9">ATP-dependent dethiobiotin synthetase BioD</fullName>
        <ecNumber evidence="9">6.3.3.3</ecNumber>
    </recommendedName>
    <alternativeName>
        <fullName evidence="9">DTB synthetase</fullName>
        <shortName evidence="9">DTBS</shortName>
    </alternativeName>
    <alternativeName>
        <fullName evidence="9">Dethiobiotin synthase</fullName>
    </alternativeName>
</protein>
<evidence type="ECO:0000256" key="6">
    <source>
        <dbReference type="ARBA" id="ARBA00022840"/>
    </source>
</evidence>
<name>A0A9D2B289_9GAMM</name>
<keyword evidence="4 9" id="KW-0547">Nucleotide-binding</keyword>
<reference evidence="10" key="1">
    <citation type="journal article" date="2021" name="PeerJ">
        <title>Extensive microbial diversity within the chicken gut microbiome revealed by metagenomics and culture.</title>
        <authorList>
            <person name="Gilroy R."/>
            <person name="Ravi A."/>
            <person name="Getino M."/>
            <person name="Pursley I."/>
            <person name="Horton D.L."/>
            <person name="Alikhan N.F."/>
            <person name="Baker D."/>
            <person name="Gharbi K."/>
            <person name="Hall N."/>
            <person name="Watson M."/>
            <person name="Adriaenssens E.M."/>
            <person name="Foster-Nyarko E."/>
            <person name="Jarju S."/>
            <person name="Secka A."/>
            <person name="Antonio M."/>
            <person name="Oren A."/>
            <person name="Chaudhuri R.R."/>
            <person name="La Ragione R."/>
            <person name="Hildebrand F."/>
            <person name="Pallen M.J."/>
        </authorList>
    </citation>
    <scope>NUCLEOTIDE SEQUENCE</scope>
    <source>
        <strain evidence="10">USASDec5-558</strain>
    </source>
</reference>
<dbReference type="Gene3D" id="3.40.50.300">
    <property type="entry name" value="P-loop containing nucleotide triphosphate hydrolases"/>
    <property type="match status" value="1"/>
</dbReference>
<evidence type="ECO:0000256" key="2">
    <source>
        <dbReference type="ARBA" id="ARBA00022598"/>
    </source>
</evidence>
<evidence type="ECO:0000256" key="1">
    <source>
        <dbReference type="ARBA" id="ARBA00022490"/>
    </source>
</evidence>
<feature type="binding site" evidence="9">
    <location>
        <position position="155"/>
    </location>
    <ligand>
        <name>Mg(2+)</name>
        <dbReference type="ChEBI" id="CHEBI:18420"/>
    </ligand>
</feature>
<comment type="pathway">
    <text evidence="9">Cofactor biosynthesis; biotin biosynthesis; biotin from 7,8-diaminononanoate: step 1/2.</text>
</comment>
<evidence type="ECO:0000256" key="7">
    <source>
        <dbReference type="ARBA" id="ARBA00022842"/>
    </source>
</evidence>
<evidence type="ECO:0000313" key="10">
    <source>
        <dbReference type="EMBL" id="HIX57774.1"/>
    </source>
</evidence>
<feature type="binding site" evidence="9">
    <location>
        <begin position="51"/>
        <end position="56"/>
    </location>
    <ligand>
        <name>ATP</name>
        <dbReference type="ChEBI" id="CHEBI:30616"/>
    </ligand>
</feature>
<feature type="binding site" evidence="9">
    <location>
        <position position="85"/>
    </location>
    <ligand>
        <name>substrate</name>
    </ligand>
</feature>
<feature type="binding site" evidence="9">
    <location>
        <begin position="276"/>
        <end position="277"/>
    </location>
    <ligand>
        <name>ATP</name>
        <dbReference type="ChEBI" id="CHEBI:30616"/>
    </ligand>
</feature>
<sequence>MEQKGYKGYLAEGINELWLKGQWGQHELRSRELLQGQSRNVPIFMTGTGTDVGKTYVTAVLCKYLQEKQQLLQGGAVGFYKAAISGAESLAQSDAGYIKRKAGLSQADETLTSYLFQEAVSPHLAAQHLGQKIDLQQVISDLLRVFAAYNQLVIEGSGGIFCPLCWDLQHCPHTARDTVAVLAGEQGAGQAGQARQSKQPAESDSALLERLAAFSQPQAECATILDLIRALHDSVLGVRVVVVADAGLGVINNVATTMQTLQLHRIKPQCMSVILNRYQEDDLMHQDNLRMIESITHVPVIATIASDGSTLSFTSEAEARLQCLWS</sequence>
<feature type="binding site" evidence="9">
    <location>
        <position position="55"/>
    </location>
    <ligand>
        <name>Mg(2+)</name>
        <dbReference type="ChEBI" id="CHEBI:18420"/>
    </ligand>
</feature>
<dbReference type="InterPro" id="IPR027417">
    <property type="entry name" value="P-loop_NTPase"/>
</dbReference>
<feature type="binding site" evidence="9">
    <location>
        <begin position="155"/>
        <end position="158"/>
    </location>
    <ligand>
        <name>ATP</name>
        <dbReference type="ChEBI" id="CHEBI:30616"/>
    </ligand>
</feature>
<feature type="binding site" evidence="9">
    <location>
        <position position="94"/>
    </location>
    <ligand>
        <name>Mg(2+)</name>
        <dbReference type="ChEBI" id="CHEBI:18420"/>
    </ligand>
</feature>
<evidence type="ECO:0000256" key="4">
    <source>
        <dbReference type="ARBA" id="ARBA00022741"/>
    </source>
</evidence>
<keyword evidence="5 9" id="KW-0093">Biotin biosynthesis</keyword>
<dbReference type="EMBL" id="DXEV01000197">
    <property type="protein sequence ID" value="HIX57774.1"/>
    <property type="molecule type" value="Genomic_DNA"/>
</dbReference>
<dbReference type="GO" id="GO:0005829">
    <property type="term" value="C:cytosol"/>
    <property type="evidence" value="ECO:0007669"/>
    <property type="project" value="TreeGrafter"/>
</dbReference>
<dbReference type="PANTHER" id="PTHR43210:SF2">
    <property type="entry name" value="ATP-DEPENDENT DETHIOBIOTIN SYNTHETASE BIOD 2"/>
    <property type="match status" value="1"/>
</dbReference>
<dbReference type="CDD" id="cd03109">
    <property type="entry name" value="DTBS"/>
    <property type="match status" value="1"/>
</dbReference>
<dbReference type="GO" id="GO:0005524">
    <property type="term" value="F:ATP binding"/>
    <property type="evidence" value="ECO:0007669"/>
    <property type="project" value="UniProtKB-UniRule"/>
</dbReference>
<evidence type="ECO:0000256" key="3">
    <source>
        <dbReference type="ARBA" id="ARBA00022723"/>
    </source>
</evidence>
<keyword evidence="7 9" id="KW-0460">Magnesium</keyword>
<keyword evidence="1 9" id="KW-0963">Cytoplasm</keyword>
<dbReference type="PANTHER" id="PTHR43210">
    <property type="entry name" value="DETHIOBIOTIN SYNTHETASE"/>
    <property type="match status" value="1"/>
</dbReference>
<comment type="caution">
    <text evidence="9">Lacks conserved residue(s) required for the propagation of feature annotation.</text>
</comment>
<proteinExistence type="inferred from homology"/>
<comment type="subcellular location">
    <subcellularLocation>
        <location evidence="9">Cytoplasm</location>
    </subcellularLocation>
</comment>
<comment type="catalytic activity">
    <reaction evidence="8">
        <text>(7R,8S)-8-amino-7-(carboxyamino)nonanoate + ATP = (4R,5S)-dethiobiotin + ADP + phosphate + H(+)</text>
        <dbReference type="Rhea" id="RHEA:63684"/>
        <dbReference type="ChEBI" id="CHEBI:15378"/>
        <dbReference type="ChEBI" id="CHEBI:30616"/>
        <dbReference type="ChEBI" id="CHEBI:43474"/>
        <dbReference type="ChEBI" id="CHEBI:149470"/>
        <dbReference type="ChEBI" id="CHEBI:149473"/>
        <dbReference type="ChEBI" id="CHEBI:456216"/>
    </reaction>
</comment>
<evidence type="ECO:0000313" key="11">
    <source>
        <dbReference type="Proteomes" id="UP000886829"/>
    </source>
</evidence>
<organism evidence="10 11">
    <name type="scientific">Candidatus Anaerobiospirillum pullistercoris</name>
    <dbReference type="NCBI Taxonomy" id="2838452"/>
    <lineage>
        <taxon>Bacteria</taxon>
        <taxon>Pseudomonadati</taxon>
        <taxon>Pseudomonadota</taxon>
        <taxon>Gammaproteobacteria</taxon>
        <taxon>Aeromonadales</taxon>
        <taxon>Succinivibrionaceae</taxon>
        <taxon>Anaerobiospirillum</taxon>
    </lineage>
</organism>
<dbReference type="InterPro" id="IPR004472">
    <property type="entry name" value="DTB_synth_BioD"/>
</dbReference>
<feature type="binding site" evidence="9">
    <location>
        <position position="94"/>
    </location>
    <ligand>
        <name>ATP</name>
        <dbReference type="ChEBI" id="CHEBI:30616"/>
    </ligand>
</feature>
<dbReference type="SUPFAM" id="SSF52540">
    <property type="entry name" value="P-loop containing nucleoside triphosphate hydrolases"/>
    <property type="match status" value="1"/>
</dbReference>
<keyword evidence="6 9" id="KW-0067">ATP-binding</keyword>
<comment type="function">
    <text evidence="9">Catalyzes a mechanistically unusual reaction, the ATP-dependent insertion of CO2 between the N7 and N8 nitrogen atoms of 7,8-diaminopelargonic acid (DAPA, also called 7,8-diammoniononanoate) to form a ureido ring.</text>
</comment>